<protein>
    <recommendedName>
        <fullName evidence="4">Secreted protein</fullName>
    </recommendedName>
</protein>
<dbReference type="RefSeq" id="XP_060428734.1">
    <property type="nucleotide sequence ID" value="XM_060575079.1"/>
</dbReference>
<dbReference type="Proteomes" id="UP001224890">
    <property type="component" value="Unassembled WGS sequence"/>
</dbReference>
<evidence type="ECO:0000313" key="2">
    <source>
        <dbReference type="EMBL" id="KAK1674731.1"/>
    </source>
</evidence>
<accession>A0AAJ0AN14</accession>
<reference evidence="2" key="1">
    <citation type="submission" date="2021-06" db="EMBL/GenBank/DDBJ databases">
        <title>Comparative genomics, transcriptomics and evolutionary studies reveal genomic signatures of adaptation to plant cell wall in hemibiotrophic fungi.</title>
        <authorList>
            <consortium name="DOE Joint Genome Institute"/>
            <person name="Baroncelli R."/>
            <person name="Diaz J.F."/>
            <person name="Benocci T."/>
            <person name="Peng M."/>
            <person name="Battaglia E."/>
            <person name="Haridas S."/>
            <person name="Andreopoulos W."/>
            <person name="Labutti K."/>
            <person name="Pangilinan J."/>
            <person name="Floch G.L."/>
            <person name="Makela M.R."/>
            <person name="Henrissat B."/>
            <person name="Grigoriev I.V."/>
            <person name="Crouch J.A."/>
            <person name="De Vries R.P."/>
            <person name="Sukno S.A."/>
            <person name="Thon M.R."/>
        </authorList>
    </citation>
    <scope>NUCLEOTIDE SEQUENCE</scope>
    <source>
        <strain evidence="2">CBS 193.32</strain>
    </source>
</reference>
<evidence type="ECO:0000313" key="3">
    <source>
        <dbReference type="Proteomes" id="UP001224890"/>
    </source>
</evidence>
<dbReference type="EMBL" id="JAHMHR010000024">
    <property type="protein sequence ID" value="KAK1674731.1"/>
    <property type="molecule type" value="Genomic_DNA"/>
</dbReference>
<proteinExistence type="predicted"/>
<organism evidence="2 3">
    <name type="scientific">Colletotrichum godetiae</name>
    <dbReference type="NCBI Taxonomy" id="1209918"/>
    <lineage>
        <taxon>Eukaryota</taxon>
        <taxon>Fungi</taxon>
        <taxon>Dikarya</taxon>
        <taxon>Ascomycota</taxon>
        <taxon>Pezizomycotina</taxon>
        <taxon>Sordariomycetes</taxon>
        <taxon>Hypocreomycetidae</taxon>
        <taxon>Glomerellales</taxon>
        <taxon>Glomerellaceae</taxon>
        <taxon>Colletotrichum</taxon>
        <taxon>Colletotrichum acutatum species complex</taxon>
    </lineage>
</organism>
<feature type="chain" id="PRO_5042531876" description="Secreted protein" evidence="1">
    <location>
        <begin position="24"/>
        <end position="79"/>
    </location>
</feature>
<keyword evidence="3" id="KW-1185">Reference proteome</keyword>
<dbReference type="GeneID" id="85459605"/>
<dbReference type="AlphaFoldDB" id="A0AAJ0AN14"/>
<keyword evidence="1" id="KW-0732">Signal</keyword>
<gene>
    <name evidence="2" type="ORF">BDP55DRAFT_666049</name>
</gene>
<sequence>MSAALPSFLLPMLPSHWVTVIHGQNTADCGVESGMLLHFVQHGHRKRMTGIPPHTHRRTRIGFRAQAAPLIPHPSSWVP</sequence>
<comment type="caution">
    <text evidence="2">The sequence shown here is derived from an EMBL/GenBank/DDBJ whole genome shotgun (WGS) entry which is preliminary data.</text>
</comment>
<name>A0AAJ0AN14_9PEZI</name>
<evidence type="ECO:0000256" key="1">
    <source>
        <dbReference type="SAM" id="SignalP"/>
    </source>
</evidence>
<evidence type="ECO:0008006" key="4">
    <source>
        <dbReference type="Google" id="ProtNLM"/>
    </source>
</evidence>
<feature type="signal peptide" evidence="1">
    <location>
        <begin position="1"/>
        <end position="23"/>
    </location>
</feature>